<dbReference type="Gene3D" id="1.10.260.40">
    <property type="entry name" value="lambda repressor-like DNA-binding domains"/>
    <property type="match status" value="1"/>
</dbReference>
<dbReference type="PATRIC" id="fig|746697.3.peg.3156"/>
<dbReference type="STRING" id="746697.Aeqsu_3101"/>
<feature type="compositionally biased region" description="Basic residues" evidence="1">
    <location>
        <begin position="109"/>
        <end position="120"/>
    </location>
</feature>
<dbReference type="EMBL" id="CP003280">
    <property type="protein sequence ID" value="AFL82537.1"/>
    <property type="molecule type" value="Genomic_DNA"/>
</dbReference>
<evidence type="ECO:0000313" key="3">
    <source>
        <dbReference type="EMBL" id="AFL82537.1"/>
    </source>
</evidence>
<dbReference type="SUPFAM" id="SSF47413">
    <property type="entry name" value="lambda repressor-like DNA-binding domains"/>
    <property type="match status" value="1"/>
</dbReference>
<evidence type="ECO:0000256" key="1">
    <source>
        <dbReference type="SAM" id="MobiDB-lite"/>
    </source>
</evidence>
<sequence length="120" mass="13509">MMADTNVKWIAMTDDGIIKQIGNFIKKTRIAKNKTQAQIAEAAGINRWTVSKMENGESITLSLLIQILRALDALYVLDNFTISKQISPLQAVKLQKNERQRASGVTIKNKSKLPNHKSDW</sequence>
<name>I3YZW9_AEQSU</name>
<dbReference type="SMART" id="SM00530">
    <property type="entry name" value="HTH_XRE"/>
    <property type="match status" value="1"/>
</dbReference>
<gene>
    <name evidence="3" type="ordered locus">Aeqsu_3101</name>
</gene>
<feature type="domain" description="HTH cro/C1-type" evidence="2">
    <location>
        <begin position="25"/>
        <end position="77"/>
    </location>
</feature>
<protein>
    <submittedName>
        <fullName evidence="3">Putative transcriptional regulator</fullName>
    </submittedName>
</protein>
<dbReference type="RefSeq" id="WP_014783786.1">
    <property type="nucleotide sequence ID" value="NC_018013.1"/>
</dbReference>
<evidence type="ECO:0000313" key="4">
    <source>
        <dbReference type="Proteomes" id="UP000006049"/>
    </source>
</evidence>
<feature type="region of interest" description="Disordered" evidence="1">
    <location>
        <begin position="99"/>
        <end position="120"/>
    </location>
</feature>
<dbReference type="eggNOG" id="COG1476">
    <property type="taxonomic scope" value="Bacteria"/>
</dbReference>
<dbReference type="InterPro" id="IPR001387">
    <property type="entry name" value="Cro/C1-type_HTH"/>
</dbReference>
<dbReference type="Proteomes" id="UP000006049">
    <property type="component" value="Chromosome"/>
</dbReference>
<keyword evidence="4" id="KW-1185">Reference proteome</keyword>
<reference evidence="3 4" key="1">
    <citation type="submission" date="2012-06" db="EMBL/GenBank/DDBJ databases">
        <title>The complete genome of Aequorivita sublithincola DSM 14238.</title>
        <authorList>
            <consortium name="US DOE Joint Genome Institute (JGI-PGF)"/>
            <person name="Lucas S."/>
            <person name="Copeland A."/>
            <person name="Lapidus A."/>
            <person name="Goodwin L."/>
            <person name="Pitluck S."/>
            <person name="Peters L."/>
            <person name="Munk A.C.C."/>
            <person name="Kyrpides N."/>
            <person name="Mavromatis K."/>
            <person name="Pagani I."/>
            <person name="Ivanova N."/>
            <person name="Ovchinnikova G."/>
            <person name="Zeytun A."/>
            <person name="Detter J.C."/>
            <person name="Han C."/>
            <person name="Land M."/>
            <person name="Hauser L."/>
            <person name="Markowitz V."/>
            <person name="Cheng J.-F."/>
            <person name="Hugenholtz P."/>
            <person name="Woyke T."/>
            <person name="Wu D."/>
            <person name="Tindall B."/>
            <person name="Faehnrich R."/>
            <person name="Brambilla E."/>
            <person name="Klenk H.-P."/>
            <person name="Eisen J.A."/>
        </authorList>
    </citation>
    <scope>NUCLEOTIDE SEQUENCE [LARGE SCALE GENOMIC DNA]</scope>
    <source>
        <strain evidence="4">DSM 14238 / LMG 21431 / ACAM 643 / 9-3</strain>
    </source>
</reference>
<dbReference type="CDD" id="cd00093">
    <property type="entry name" value="HTH_XRE"/>
    <property type="match status" value="1"/>
</dbReference>
<accession>I3YZW9</accession>
<dbReference type="Pfam" id="PF01381">
    <property type="entry name" value="HTH_3"/>
    <property type="match status" value="1"/>
</dbReference>
<dbReference type="GO" id="GO:0003677">
    <property type="term" value="F:DNA binding"/>
    <property type="evidence" value="ECO:0007669"/>
    <property type="project" value="InterPro"/>
</dbReference>
<dbReference type="HOGENOM" id="CLU_153788_0_2_10"/>
<dbReference type="KEGG" id="asl:Aeqsu_3101"/>
<proteinExistence type="predicted"/>
<dbReference type="InterPro" id="IPR010982">
    <property type="entry name" value="Lambda_DNA-bd_dom_sf"/>
</dbReference>
<dbReference type="PROSITE" id="PS50943">
    <property type="entry name" value="HTH_CROC1"/>
    <property type="match status" value="1"/>
</dbReference>
<evidence type="ECO:0000259" key="2">
    <source>
        <dbReference type="PROSITE" id="PS50943"/>
    </source>
</evidence>
<organism evidence="3 4">
    <name type="scientific">Aequorivita sublithincola (strain DSM 14238 / LMG 21431 / ACAM 643 / 9-3)</name>
    <dbReference type="NCBI Taxonomy" id="746697"/>
    <lineage>
        <taxon>Bacteria</taxon>
        <taxon>Pseudomonadati</taxon>
        <taxon>Bacteroidota</taxon>
        <taxon>Flavobacteriia</taxon>
        <taxon>Flavobacteriales</taxon>
        <taxon>Flavobacteriaceae</taxon>
        <taxon>Aequorivita</taxon>
    </lineage>
</organism>
<dbReference type="AlphaFoldDB" id="I3YZW9"/>